<name>A0A8T6B5K0_ECOLX</name>
<reference evidence="1 2" key="1">
    <citation type="submission" date="2019-12" db="EMBL/GenBank/DDBJ databases">
        <title>Enteriobacteria Tanzani isolates_10434.</title>
        <authorList>
            <person name="Subbiah M."/>
            <person name="Call D."/>
        </authorList>
    </citation>
    <scope>NUCLEOTIDE SEQUENCE [LARGE SCALE GENOMIC DNA]</scope>
    <source>
        <strain evidence="1 2">10434wG3</strain>
    </source>
</reference>
<proteinExistence type="predicted"/>
<dbReference type="Gene3D" id="2.60.120.380">
    <property type="match status" value="1"/>
</dbReference>
<evidence type="ECO:0000313" key="2">
    <source>
        <dbReference type="Proteomes" id="UP000447081"/>
    </source>
</evidence>
<sequence length="90" mass="9920">MKIKSIRKAVLLLALLTSTSFAAGKNVNVEFRKGHSSAQYSGEIKGYDYDTYTFYAKKGQKVHVSISNEGADTYLFGPGIDDSVDLSRYS</sequence>
<gene>
    <name evidence="1" type="ORF">GRW24_05080</name>
</gene>
<protein>
    <submittedName>
        <fullName evidence="1">Inhibitor of g-type lysozyme</fullName>
    </submittedName>
</protein>
<dbReference type="EMBL" id="WUIG01000038">
    <property type="protein sequence ID" value="MXJ07854.1"/>
    <property type="molecule type" value="Genomic_DNA"/>
</dbReference>
<accession>A0A8T6B5K0</accession>
<dbReference type="AlphaFoldDB" id="A0A8T6B5K0"/>
<comment type="caution">
    <text evidence="1">The sequence shown here is derived from an EMBL/GenBank/DDBJ whole genome shotgun (WGS) entry which is preliminary data.</text>
</comment>
<feature type="non-terminal residue" evidence="1">
    <location>
        <position position="90"/>
    </location>
</feature>
<evidence type="ECO:0000313" key="1">
    <source>
        <dbReference type="EMBL" id="MXJ07854.1"/>
    </source>
</evidence>
<organism evidence="1 2">
    <name type="scientific">Escherichia coli</name>
    <dbReference type="NCBI Taxonomy" id="562"/>
    <lineage>
        <taxon>Bacteria</taxon>
        <taxon>Pseudomonadati</taxon>
        <taxon>Pseudomonadota</taxon>
        <taxon>Gammaproteobacteria</taxon>
        <taxon>Enterobacterales</taxon>
        <taxon>Enterobacteriaceae</taxon>
        <taxon>Escherichia</taxon>
    </lineage>
</organism>
<dbReference type="Proteomes" id="UP000447081">
    <property type="component" value="Unassembled WGS sequence"/>
</dbReference>